<keyword evidence="2" id="KW-0378">Hydrolase</keyword>
<dbReference type="Gene3D" id="3.40.50.300">
    <property type="entry name" value="P-loop containing nucleotide triphosphate hydrolases"/>
    <property type="match status" value="1"/>
</dbReference>
<accession>A0ABX0KFA2</accession>
<evidence type="ECO:0000256" key="2">
    <source>
        <dbReference type="ARBA" id="ARBA00022801"/>
    </source>
</evidence>
<dbReference type="InterPro" id="IPR014017">
    <property type="entry name" value="DNA_helicase_UvrD-like_C"/>
</dbReference>
<comment type="caution">
    <text evidence="7">The sequence shown here is derived from an EMBL/GenBank/DDBJ whole genome shotgun (WGS) entry which is preliminary data.</text>
</comment>
<keyword evidence="4" id="KW-0067">ATP-binding</keyword>
<dbReference type="InterPro" id="IPR000212">
    <property type="entry name" value="DNA_helicase_UvrD/REP"/>
</dbReference>
<dbReference type="Gene3D" id="1.10.486.10">
    <property type="entry name" value="PCRA, domain 4"/>
    <property type="match status" value="1"/>
</dbReference>
<evidence type="ECO:0000256" key="1">
    <source>
        <dbReference type="ARBA" id="ARBA00022741"/>
    </source>
</evidence>
<evidence type="ECO:0000259" key="6">
    <source>
        <dbReference type="PROSITE" id="PS51217"/>
    </source>
</evidence>
<evidence type="ECO:0000256" key="5">
    <source>
        <dbReference type="ARBA" id="ARBA00034923"/>
    </source>
</evidence>
<dbReference type="PANTHER" id="PTHR11070:SF2">
    <property type="entry name" value="ATP-DEPENDENT DNA HELICASE SRS2"/>
    <property type="match status" value="1"/>
</dbReference>
<name>A0ABX0KFA2_9PROT</name>
<dbReference type="Proteomes" id="UP000615326">
    <property type="component" value="Unassembled WGS sequence"/>
</dbReference>
<evidence type="ECO:0000256" key="4">
    <source>
        <dbReference type="ARBA" id="ARBA00022840"/>
    </source>
</evidence>
<protein>
    <recommendedName>
        <fullName evidence="5">DNA 3'-5' helicase II</fullName>
    </recommendedName>
</protein>
<feature type="domain" description="UvrD-like helicase C-terminal" evidence="6">
    <location>
        <begin position="87"/>
        <end position="224"/>
    </location>
</feature>
<dbReference type="PANTHER" id="PTHR11070">
    <property type="entry name" value="UVRD / RECB / PCRA DNA HELICASE FAMILY MEMBER"/>
    <property type="match status" value="1"/>
</dbReference>
<dbReference type="EMBL" id="WOSW01000149">
    <property type="protein sequence ID" value="NHO34508.1"/>
    <property type="molecule type" value="Genomic_DNA"/>
</dbReference>
<proteinExistence type="predicted"/>
<evidence type="ECO:0000313" key="8">
    <source>
        <dbReference type="Proteomes" id="UP000615326"/>
    </source>
</evidence>
<dbReference type="Pfam" id="PF13361">
    <property type="entry name" value="UvrD_C"/>
    <property type="match status" value="1"/>
</dbReference>
<keyword evidence="1" id="KW-0547">Nucleotide-binding</keyword>
<feature type="non-terminal residue" evidence="7">
    <location>
        <position position="1"/>
    </location>
</feature>
<gene>
    <name evidence="7" type="ORF">GOB84_18870</name>
</gene>
<keyword evidence="3" id="KW-0347">Helicase</keyword>
<dbReference type="PROSITE" id="PS51217">
    <property type="entry name" value="UVRD_HELICASE_CTER"/>
    <property type="match status" value="1"/>
</dbReference>
<evidence type="ECO:0000313" key="7">
    <source>
        <dbReference type="EMBL" id="NHO34508.1"/>
    </source>
</evidence>
<dbReference type="InterPro" id="IPR027417">
    <property type="entry name" value="P-loop_NTPase"/>
</dbReference>
<dbReference type="SUPFAM" id="SSF52540">
    <property type="entry name" value="P-loop containing nucleoside triphosphate hydrolases"/>
    <property type="match status" value="1"/>
</dbReference>
<organism evidence="7 8">
    <name type="scientific">Acetobacter fallax</name>
    <dbReference type="NCBI Taxonomy" id="1737473"/>
    <lineage>
        <taxon>Bacteria</taxon>
        <taxon>Pseudomonadati</taxon>
        <taxon>Pseudomonadota</taxon>
        <taxon>Alphaproteobacteria</taxon>
        <taxon>Acetobacterales</taxon>
        <taxon>Acetobacteraceae</taxon>
        <taxon>Acetobacter</taxon>
    </lineage>
</organism>
<feature type="non-terminal residue" evidence="7">
    <location>
        <position position="224"/>
    </location>
</feature>
<sequence>LYSNDQFKVRRCCQRRLHERPLSRLYRPIADLPLSPPKATWKVFFCRKIAFHINSWRGAKVGFLRNFSREFPNAKTFKLEENFRSTSHILDASNAVISFDPSRIEKTLFTRRGEGLPIEVLGFSYASEEAEAIAREIGRRAAAGAAWHDMAIIYRQNRLSRALEEALLHARVPYEIVGDVGFYQRTAVKDALALLTLSSWPDERQSDEAFRRVANKPARGLGAK</sequence>
<reference evidence="7 8" key="1">
    <citation type="journal article" date="2020" name="Int. J. Syst. Evol. Microbiol.">
        <title>Novel acetic acid bacteria from cider fermentations: Acetobacter conturbans sp. nov. and Acetobacter fallax sp. nov.</title>
        <authorList>
            <person name="Sombolestani A.S."/>
            <person name="Cleenwerck I."/>
            <person name="Cnockaert M."/>
            <person name="Borremans W."/>
            <person name="Wieme A.D."/>
            <person name="De Vuyst L."/>
            <person name="Vandamme P."/>
        </authorList>
    </citation>
    <scope>NUCLEOTIDE SEQUENCE [LARGE SCALE GENOMIC DNA]</scope>
    <source>
        <strain evidence="7 8">LMG 1637</strain>
    </source>
</reference>
<keyword evidence="8" id="KW-1185">Reference proteome</keyword>
<evidence type="ECO:0000256" key="3">
    <source>
        <dbReference type="ARBA" id="ARBA00022806"/>
    </source>
</evidence>